<keyword evidence="3" id="KW-1185">Reference proteome</keyword>
<accession>A0AAE1E9Y1</accession>
<name>A0AAE1E9Y1_9GAST</name>
<organism evidence="2 3">
    <name type="scientific">Elysia crispata</name>
    <name type="common">lettuce slug</name>
    <dbReference type="NCBI Taxonomy" id="231223"/>
    <lineage>
        <taxon>Eukaryota</taxon>
        <taxon>Metazoa</taxon>
        <taxon>Spiralia</taxon>
        <taxon>Lophotrochozoa</taxon>
        <taxon>Mollusca</taxon>
        <taxon>Gastropoda</taxon>
        <taxon>Heterobranchia</taxon>
        <taxon>Euthyneura</taxon>
        <taxon>Panpulmonata</taxon>
        <taxon>Sacoglossa</taxon>
        <taxon>Placobranchoidea</taxon>
        <taxon>Plakobranchidae</taxon>
        <taxon>Elysia</taxon>
    </lineage>
</organism>
<dbReference type="AlphaFoldDB" id="A0AAE1E9Y1"/>
<feature type="compositionally biased region" description="Basic and acidic residues" evidence="1">
    <location>
        <begin position="77"/>
        <end position="96"/>
    </location>
</feature>
<feature type="region of interest" description="Disordered" evidence="1">
    <location>
        <begin position="27"/>
        <end position="96"/>
    </location>
</feature>
<dbReference type="Proteomes" id="UP001283361">
    <property type="component" value="Unassembled WGS sequence"/>
</dbReference>
<protein>
    <submittedName>
        <fullName evidence="2">Uncharacterized protein</fullName>
    </submittedName>
</protein>
<evidence type="ECO:0000313" key="3">
    <source>
        <dbReference type="Proteomes" id="UP001283361"/>
    </source>
</evidence>
<evidence type="ECO:0000256" key="1">
    <source>
        <dbReference type="SAM" id="MobiDB-lite"/>
    </source>
</evidence>
<evidence type="ECO:0000313" key="2">
    <source>
        <dbReference type="EMBL" id="KAK3798298.1"/>
    </source>
</evidence>
<dbReference type="EMBL" id="JAWDGP010000699">
    <property type="protein sequence ID" value="KAK3798298.1"/>
    <property type="molecule type" value="Genomic_DNA"/>
</dbReference>
<comment type="caution">
    <text evidence="2">The sequence shown here is derived from an EMBL/GenBank/DDBJ whole genome shotgun (WGS) entry which is preliminary data.</text>
</comment>
<proteinExistence type="predicted"/>
<feature type="region of interest" description="Disordered" evidence="1">
    <location>
        <begin position="145"/>
        <end position="167"/>
    </location>
</feature>
<sequence length="220" mass="24715">MTEAARKSSAEGLKRLRHMPIGLGINREQSFLTRKAQHSKRDTHRVGRKRNKRWEGTGRESSPPCVEMLRKGRKGGVNKEHGKRQGPETTRAEERTGVCEGRGTYGWSKNSFVNKQEYWIPRQRACSQDPQNSFLVETGRDWPPSWSQSKHTLGAPSNPISARAGPDANLDNAEAEVDGHISQCAAKCPWGTVHSKMVLTRAILEKFSSVPFFLTNMSYP</sequence>
<feature type="compositionally biased region" description="Basic residues" evidence="1">
    <location>
        <begin position="35"/>
        <end position="52"/>
    </location>
</feature>
<reference evidence="2" key="1">
    <citation type="journal article" date="2023" name="G3 (Bethesda)">
        <title>A reference genome for the long-term kleptoplast-retaining sea slug Elysia crispata morphotype clarki.</title>
        <authorList>
            <person name="Eastman K.E."/>
            <person name="Pendleton A.L."/>
            <person name="Shaikh M.A."/>
            <person name="Suttiyut T."/>
            <person name="Ogas R."/>
            <person name="Tomko P."/>
            <person name="Gavelis G."/>
            <person name="Widhalm J.R."/>
            <person name="Wisecaver J.H."/>
        </authorList>
    </citation>
    <scope>NUCLEOTIDE SEQUENCE</scope>
    <source>
        <strain evidence="2">ECLA1</strain>
    </source>
</reference>
<gene>
    <name evidence="2" type="ORF">RRG08_007779</name>
</gene>